<proteinExistence type="predicted"/>
<protein>
    <submittedName>
        <fullName evidence="4">Prolyl oligopeptidase</fullName>
    </submittedName>
</protein>
<organism evidence="4 5">
    <name type="scientific">Fragilariopsis cylindrus CCMP1102</name>
    <dbReference type="NCBI Taxonomy" id="635003"/>
    <lineage>
        <taxon>Eukaryota</taxon>
        <taxon>Sar</taxon>
        <taxon>Stramenopiles</taxon>
        <taxon>Ochrophyta</taxon>
        <taxon>Bacillariophyta</taxon>
        <taxon>Bacillariophyceae</taxon>
        <taxon>Bacillariophycidae</taxon>
        <taxon>Bacillariales</taxon>
        <taxon>Bacillariaceae</taxon>
        <taxon>Fragilariopsis</taxon>
    </lineage>
</organism>
<keyword evidence="1 3" id="KW-0853">WD repeat</keyword>
<dbReference type="SUPFAM" id="SSF82171">
    <property type="entry name" value="DPP6 N-terminal domain-like"/>
    <property type="match status" value="1"/>
</dbReference>
<evidence type="ECO:0000256" key="3">
    <source>
        <dbReference type="PROSITE-ProRule" id="PRU00221"/>
    </source>
</evidence>
<reference evidence="4 5" key="1">
    <citation type="submission" date="2016-09" db="EMBL/GenBank/DDBJ databases">
        <title>Extensive genetic diversity and differential bi-allelic expression allows diatom success in the polar Southern Ocean.</title>
        <authorList>
            <consortium name="DOE Joint Genome Institute"/>
            <person name="Mock T."/>
            <person name="Otillar R.P."/>
            <person name="Strauss J."/>
            <person name="Dupont C."/>
            <person name="Frickenhaus S."/>
            <person name="Maumus F."/>
            <person name="Mcmullan M."/>
            <person name="Sanges R."/>
            <person name="Schmutz J."/>
            <person name="Toseland A."/>
            <person name="Valas R."/>
            <person name="Veluchamy A."/>
            <person name="Ward B.J."/>
            <person name="Allen A."/>
            <person name="Barry K."/>
            <person name="Falciatore A."/>
            <person name="Ferrante M."/>
            <person name="Fortunato A.E."/>
            <person name="Gloeckner G."/>
            <person name="Gruber A."/>
            <person name="Hipkin R."/>
            <person name="Janech M."/>
            <person name="Kroth P."/>
            <person name="Leese F."/>
            <person name="Lindquist E."/>
            <person name="Lyon B.R."/>
            <person name="Martin J."/>
            <person name="Mayer C."/>
            <person name="Parker M."/>
            <person name="Quesneville H."/>
            <person name="Raymond J."/>
            <person name="Uhlig C."/>
            <person name="Valentin K.U."/>
            <person name="Worden A.Z."/>
            <person name="Armbrust E.V."/>
            <person name="Bowler C."/>
            <person name="Green B."/>
            <person name="Moulton V."/>
            <person name="Van Oosterhout C."/>
            <person name="Grigoriev I."/>
        </authorList>
    </citation>
    <scope>NUCLEOTIDE SEQUENCE [LARGE SCALE GENOMIC DNA]</scope>
    <source>
        <strain evidence="4 5">CCMP1102</strain>
    </source>
</reference>
<dbReference type="SMART" id="SM00320">
    <property type="entry name" value="WD40"/>
    <property type="match status" value="3"/>
</dbReference>
<feature type="repeat" description="WD" evidence="3">
    <location>
        <begin position="145"/>
        <end position="186"/>
    </location>
</feature>
<accession>A0A1E7F3T3</accession>
<dbReference type="GO" id="GO:0016593">
    <property type="term" value="C:Cdc73/Paf1 complex"/>
    <property type="evidence" value="ECO:0007669"/>
    <property type="project" value="TreeGrafter"/>
</dbReference>
<evidence type="ECO:0000256" key="2">
    <source>
        <dbReference type="ARBA" id="ARBA00022737"/>
    </source>
</evidence>
<dbReference type="InterPro" id="IPR015943">
    <property type="entry name" value="WD40/YVTN_repeat-like_dom_sf"/>
</dbReference>
<evidence type="ECO:0000313" key="4">
    <source>
        <dbReference type="EMBL" id="OEU12784.1"/>
    </source>
</evidence>
<dbReference type="PANTHER" id="PTHR44090">
    <property type="entry name" value="WD REPEAT-CONTAINING PROTEIN 61"/>
    <property type="match status" value="1"/>
</dbReference>
<sequence length="435" mass="49727">MELNNIHQQDLTLMESNDIHSQPDEILEESPHPSPPPPPVVALLSFGNILEQFPEFLIQVLSYIPDRTVWNSIASCNQDMYEKSKAYLPPWPTNYKLTRYNKPRIAVWSPCGTKIACTTWDSTILIFDQQHGPILHGDGNEFGLIAQHGVHINELKFSPDGRLLASATDAGVVRLWDSTTGGNYEQLQVWSIQQEIQGEVDFTDGISFSPCSRYLVVLIHNHVFLKDIYNEGGTIKSLVLPEDEVVYQIEFSSDGRAIFILSLGRWNDGEVNIKINVKIWRRPLDDANEGLITIWSKSFRNRNLHTTDFTLSNDNTMITVHDSYMNKIMIWPINTNHEGVALKATFVANLDRPYSGSCLKFTPDDKFVVCNTVQDGLIFWSIAEHKFMGTIHVALNENNKKNLEVVYFSPNRRQLLVWDRRARVIYITSYIEQKS</sequence>
<dbReference type="AlphaFoldDB" id="A0A1E7F3T3"/>
<dbReference type="OrthoDB" id="10251605at2759"/>
<evidence type="ECO:0000256" key="1">
    <source>
        <dbReference type="ARBA" id="ARBA00022574"/>
    </source>
</evidence>
<dbReference type="Proteomes" id="UP000095751">
    <property type="component" value="Unassembled WGS sequence"/>
</dbReference>
<dbReference type="InterPro" id="IPR001680">
    <property type="entry name" value="WD40_rpt"/>
</dbReference>
<dbReference type="InParanoid" id="A0A1E7F3T3"/>
<dbReference type="EMBL" id="KV784364">
    <property type="protein sequence ID" value="OEU12784.1"/>
    <property type="molecule type" value="Genomic_DNA"/>
</dbReference>
<dbReference type="PROSITE" id="PS50294">
    <property type="entry name" value="WD_REPEATS_REGION"/>
    <property type="match status" value="1"/>
</dbReference>
<dbReference type="KEGG" id="fcy:FRACYDRAFT_244058"/>
<dbReference type="PANTHER" id="PTHR44090:SF1">
    <property type="entry name" value="SUPERKILLER COMPLEX PROTEIN 8"/>
    <property type="match status" value="1"/>
</dbReference>
<gene>
    <name evidence="4" type="ORF">FRACYDRAFT_244058</name>
</gene>
<name>A0A1E7F3T3_9STRA</name>
<evidence type="ECO:0000313" key="5">
    <source>
        <dbReference type="Proteomes" id="UP000095751"/>
    </source>
</evidence>
<dbReference type="PROSITE" id="PS50082">
    <property type="entry name" value="WD_REPEATS_2"/>
    <property type="match status" value="1"/>
</dbReference>
<dbReference type="InterPro" id="IPR051510">
    <property type="entry name" value="SKI8"/>
</dbReference>
<keyword evidence="5" id="KW-1185">Reference proteome</keyword>
<dbReference type="Gene3D" id="2.130.10.10">
    <property type="entry name" value="YVTN repeat-like/Quinoprotein amine dehydrogenase"/>
    <property type="match status" value="2"/>
</dbReference>
<dbReference type="Pfam" id="PF00400">
    <property type="entry name" value="WD40"/>
    <property type="match status" value="2"/>
</dbReference>
<keyword evidence="2" id="KW-0677">Repeat</keyword>